<keyword evidence="2" id="KW-1185">Reference proteome</keyword>
<dbReference type="EMBL" id="JAENHL010000004">
    <property type="protein sequence ID" value="MBK1865041.1"/>
    <property type="molecule type" value="Genomic_DNA"/>
</dbReference>
<reference evidence="1" key="1">
    <citation type="submission" date="2021-01" db="EMBL/GenBank/DDBJ databases">
        <authorList>
            <person name="Sun Q."/>
        </authorList>
    </citation>
    <scope>NUCLEOTIDE SEQUENCE</scope>
    <source>
        <strain evidence="1">YIM B02566</strain>
    </source>
</reference>
<protein>
    <submittedName>
        <fullName evidence="1">Cobalamin biosynthesis protein CobD</fullName>
    </submittedName>
</protein>
<gene>
    <name evidence="1" type="primary">cobD</name>
    <name evidence="1" type="ORF">JHL16_01655</name>
</gene>
<proteinExistence type="predicted"/>
<organism evidence="1 2">
    <name type="scientific">Taklimakanibacter albus</name>
    <dbReference type="NCBI Taxonomy" id="2800327"/>
    <lineage>
        <taxon>Bacteria</taxon>
        <taxon>Pseudomonadati</taxon>
        <taxon>Pseudomonadota</taxon>
        <taxon>Alphaproteobacteria</taxon>
        <taxon>Hyphomicrobiales</taxon>
        <taxon>Aestuariivirgaceae</taxon>
        <taxon>Taklimakanibacter</taxon>
    </lineage>
</organism>
<dbReference type="Proteomes" id="UP000616151">
    <property type="component" value="Unassembled WGS sequence"/>
</dbReference>
<name>A0ACC5QXU9_9HYPH</name>
<sequence>MYFIVTAVALIIERFIGYPQALHRIIGHPVEWIGRFIAWLDRRFNPPEKPASRIAGVLALLALLLVTGGIAFAVALLLRSLPFGWLAEALLATAFLAQKSLRDHVQAVADGLAVSLDEGRRAVSRIVGRDPQALDRSGVSRAALESLAENASDGIVAPAFWLIIGGLPGIVLYKAINTADSMIGHKSPRHLSFGWASARLDDLVNIPGARITGLLFALAAGFIGRANRKASFEAMYRDADRHVSPNAGWPEAALAGALAIRLGGRRSYGGREVDLATMGDGKDELDQVDIERGLSLYARALTFLTVCVALVALLS</sequence>
<comment type="caution">
    <text evidence="1">The sequence shown here is derived from an EMBL/GenBank/DDBJ whole genome shotgun (WGS) entry which is preliminary data.</text>
</comment>
<accession>A0ACC5QXU9</accession>
<evidence type="ECO:0000313" key="1">
    <source>
        <dbReference type="EMBL" id="MBK1865041.1"/>
    </source>
</evidence>
<evidence type="ECO:0000313" key="2">
    <source>
        <dbReference type="Proteomes" id="UP000616151"/>
    </source>
</evidence>